<dbReference type="InterPro" id="IPR008672">
    <property type="entry name" value="Mad1"/>
</dbReference>
<dbReference type="OrthoDB" id="331602at2759"/>
<dbReference type="Gene3D" id="3.30.457.60">
    <property type="match status" value="1"/>
</dbReference>
<dbReference type="GO" id="GO:0007094">
    <property type="term" value="P:mitotic spindle assembly checkpoint signaling"/>
    <property type="evidence" value="ECO:0007669"/>
    <property type="project" value="InterPro"/>
</dbReference>
<dbReference type="EMBL" id="JTDF01004880">
    <property type="protein sequence ID" value="KAF8566600.1"/>
    <property type="molecule type" value="Genomic_DNA"/>
</dbReference>
<proteinExistence type="inferred from homology"/>
<evidence type="ECO:0000256" key="5">
    <source>
        <dbReference type="ARBA" id="ARBA00023242"/>
    </source>
</evidence>
<evidence type="ECO:0000256" key="4">
    <source>
        <dbReference type="ARBA" id="ARBA00022776"/>
    </source>
</evidence>
<evidence type="ECO:0000313" key="8">
    <source>
        <dbReference type="EMBL" id="KAF8566600.1"/>
    </source>
</evidence>
<evidence type="ECO:0000256" key="1">
    <source>
        <dbReference type="ARBA" id="ARBA00004123"/>
    </source>
</evidence>
<feature type="non-terminal residue" evidence="8">
    <location>
        <position position="1"/>
    </location>
</feature>
<dbReference type="PANTHER" id="PTHR23168:SF0">
    <property type="entry name" value="MITOTIC SPINDLE ASSEMBLY CHECKPOINT PROTEIN MAD1"/>
    <property type="match status" value="1"/>
</dbReference>
<keyword evidence="5" id="KW-0539">Nucleus</keyword>
<keyword evidence="4" id="KW-0498">Mitosis</keyword>
<keyword evidence="9" id="KW-1185">Reference proteome</keyword>
<evidence type="ECO:0000313" key="9">
    <source>
        <dbReference type="Proteomes" id="UP000699462"/>
    </source>
</evidence>
<dbReference type="Pfam" id="PF05557">
    <property type="entry name" value="MAD"/>
    <property type="match status" value="1"/>
</dbReference>
<name>A0A8T0DFX2_9TREM</name>
<dbReference type="Gene3D" id="1.20.5.170">
    <property type="match status" value="1"/>
</dbReference>
<comment type="caution">
    <text evidence="8">The sequence shown here is derived from an EMBL/GenBank/DDBJ whole genome shotgun (WGS) entry which is preliminary data.</text>
</comment>
<dbReference type="SUPFAM" id="SSF75704">
    <property type="entry name" value="Mitotic arrest deficient-like 1, Mad1"/>
    <property type="match status" value="1"/>
</dbReference>
<dbReference type="GO" id="GO:0000776">
    <property type="term" value="C:kinetochore"/>
    <property type="evidence" value="ECO:0007669"/>
    <property type="project" value="TreeGrafter"/>
</dbReference>
<keyword evidence="6" id="KW-0131">Cell cycle</keyword>
<keyword evidence="7" id="KW-0175">Coiled coil</keyword>
<dbReference type="Gene3D" id="6.10.250.90">
    <property type="match status" value="1"/>
</dbReference>
<dbReference type="PANTHER" id="PTHR23168">
    <property type="entry name" value="MITOTIC SPINDLE ASSEMBLY CHECKPOINT PROTEIN MAD1 MITOTIC ARREST DEFICIENT-LIKE PROTEIN 1"/>
    <property type="match status" value="1"/>
</dbReference>
<dbReference type="GO" id="GO:0051315">
    <property type="term" value="P:attachment of mitotic spindle microtubules to kinetochore"/>
    <property type="evidence" value="ECO:0007669"/>
    <property type="project" value="TreeGrafter"/>
</dbReference>
<evidence type="ECO:0000256" key="6">
    <source>
        <dbReference type="ARBA" id="ARBA00023306"/>
    </source>
</evidence>
<evidence type="ECO:0000256" key="7">
    <source>
        <dbReference type="SAM" id="Coils"/>
    </source>
</evidence>
<comment type="subcellular location">
    <subcellularLocation>
        <location evidence="1">Nucleus</location>
    </subcellularLocation>
</comment>
<dbReference type="GO" id="GO:0005635">
    <property type="term" value="C:nuclear envelope"/>
    <property type="evidence" value="ECO:0007669"/>
    <property type="project" value="TreeGrafter"/>
</dbReference>
<evidence type="ECO:0000256" key="3">
    <source>
        <dbReference type="ARBA" id="ARBA00022618"/>
    </source>
</evidence>
<feature type="coiled-coil region" evidence="7">
    <location>
        <begin position="9"/>
        <end position="85"/>
    </location>
</feature>
<keyword evidence="3" id="KW-0132">Cell division</keyword>
<dbReference type="Proteomes" id="UP000699462">
    <property type="component" value="Unassembled WGS sequence"/>
</dbReference>
<reference evidence="8 9" key="1">
    <citation type="submission" date="2019-07" db="EMBL/GenBank/DDBJ databases">
        <title>Annotation for the trematode Paragonimus westermani.</title>
        <authorList>
            <person name="Choi Y.-J."/>
        </authorList>
    </citation>
    <scope>NUCLEOTIDE SEQUENCE [LARGE SCALE GENOMIC DNA]</scope>
    <source>
        <strain evidence="8">180907_Pwestermani</strain>
    </source>
</reference>
<organism evidence="8 9">
    <name type="scientific">Paragonimus westermani</name>
    <dbReference type="NCBI Taxonomy" id="34504"/>
    <lineage>
        <taxon>Eukaryota</taxon>
        <taxon>Metazoa</taxon>
        <taxon>Spiralia</taxon>
        <taxon>Lophotrochozoa</taxon>
        <taxon>Platyhelminthes</taxon>
        <taxon>Trematoda</taxon>
        <taxon>Digenea</taxon>
        <taxon>Plagiorchiida</taxon>
        <taxon>Troglotremata</taxon>
        <taxon>Troglotrematidae</taxon>
        <taxon>Paragonimus</taxon>
    </lineage>
</organism>
<comment type="similarity">
    <text evidence="2">Belongs to the MAD1 family.</text>
</comment>
<dbReference type="GO" id="GO:0072686">
    <property type="term" value="C:mitotic spindle"/>
    <property type="evidence" value="ECO:0007669"/>
    <property type="project" value="TreeGrafter"/>
</dbReference>
<accession>A0A8T0DFX2</accession>
<gene>
    <name evidence="8" type="ORF">P879_07728</name>
</gene>
<sequence length="232" mass="26781">CVFFSSHRIAELETQLSQLEEKLENAEVKDACSLETVKVLTFETNPMAKIQANLSNEVSHLRQENERFRQRIKVLEDCISRLNKTPKILENADESVGGVTMVVNQRLRDNPDPLTELEEVREQLRVERLRSDRLMEMFDKASAKFRGACRDLLGYRVDVNPSDEYKVRSVFSCSPHEFVQFKRINGKFELQDTKYTLGLPSHVRSFLTNNQSIPGFFAALTSSYLQQETMIL</sequence>
<dbReference type="AlphaFoldDB" id="A0A8T0DFX2"/>
<evidence type="ECO:0008006" key="10">
    <source>
        <dbReference type="Google" id="ProtNLM"/>
    </source>
</evidence>
<evidence type="ECO:0000256" key="2">
    <source>
        <dbReference type="ARBA" id="ARBA00008029"/>
    </source>
</evidence>
<protein>
    <recommendedName>
        <fullName evidence="10">Mitotic spindle assembly checkpoint protein MAD1</fullName>
    </recommendedName>
</protein>
<dbReference type="GO" id="GO:0051301">
    <property type="term" value="P:cell division"/>
    <property type="evidence" value="ECO:0007669"/>
    <property type="project" value="UniProtKB-KW"/>
</dbReference>